<keyword evidence="2" id="KW-0732">Signal</keyword>
<evidence type="ECO:0000256" key="2">
    <source>
        <dbReference type="SAM" id="SignalP"/>
    </source>
</evidence>
<reference evidence="4" key="2">
    <citation type="submission" date="2025-08" db="UniProtKB">
        <authorList>
            <consortium name="RefSeq"/>
        </authorList>
    </citation>
    <scope>IDENTIFICATION</scope>
    <source>
        <tissue evidence="4">Whole organism</tissue>
    </source>
</reference>
<dbReference type="OrthoDB" id="6350276at2759"/>
<dbReference type="AlphaFoldDB" id="A0A9C6TUW4"/>
<keyword evidence="3" id="KW-1185">Reference proteome</keyword>
<reference evidence="4" key="1">
    <citation type="journal article" date="2018" name="Proc. Natl. Acad. Sci. U.S.A.">
        <title>Phylogenomics and the evolution of hemipteroid insects.</title>
        <authorList>
            <person name="Johnson K.P."/>
            <person name="Dietrich C.H."/>
            <person name="Friedrich F."/>
            <person name="Beutel R.G."/>
            <person name="Wipfler B."/>
            <person name="Peters R.S."/>
            <person name="Allen J.M."/>
            <person name="Petersen M."/>
            <person name="Donath A."/>
            <person name="Walden K.K."/>
            <person name="Kozlov A.M."/>
            <person name="Podsiadlowski L."/>
            <person name="Mayer C."/>
            <person name="Meusemann K."/>
            <person name="Vasilikopoulos A."/>
            <person name="Waterhouse R.M."/>
            <person name="Cameron S.L."/>
            <person name="Weirauch C."/>
            <person name="Swanson D.R."/>
            <person name="Percy D.M."/>
            <person name="Hardy N.B."/>
            <person name="Terry I."/>
            <person name="Liu S."/>
            <person name="Zhou X."/>
            <person name="Misof B."/>
            <person name="Robertson H.M."/>
            <person name="Yoshizawa K."/>
        </authorList>
    </citation>
    <scope>NUCLEOTIDE SEQUENCE</scope>
    <source>
        <tissue evidence="4">Whole organism</tissue>
    </source>
</reference>
<dbReference type="RefSeq" id="XP_052120625.1">
    <property type="nucleotide sequence ID" value="XM_052264665.1"/>
</dbReference>
<sequence length="161" mass="17323">MLLRLHLLALALVVLPAYSEQFYANRYGKRQEFAGPHGQQVGFQSGSRYGRTDPDAAPLGPDDRLQRRFYANGRYGKRSGSGAAAQGAAGATGAAGAALAEYQLLDDFSGLPFVVDEDSQVVCRYTGVTNLFRCARRKEGEDIPAILQDPQSSVVTGNPLN</sequence>
<protein>
    <submittedName>
        <fullName evidence="4">Uncharacterized protein LOC113208670</fullName>
    </submittedName>
</protein>
<feature type="region of interest" description="Disordered" evidence="1">
    <location>
        <begin position="43"/>
        <end position="63"/>
    </location>
</feature>
<proteinExistence type="predicted"/>
<feature type="signal peptide" evidence="2">
    <location>
        <begin position="1"/>
        <end position="19"/>
    </location>
</feature>
<evidence type="ECO:0000256" key="1">
    <source>
        <dbReference type="SAM" id="MobiDB-lite"/>
    </source>
</evidence>
<dbReference type="Proteomes" id="UP000504606">
    <property type="component" value="Unplaced"/>
</dbReference>
<feature type="chain" id="PRO_5038671062" evidence="2">
    <location>
        <begin position="20"/>
        <end position="161"/>
    </location>
</feature>
<organism evidence="3 4">
    <name type="scientific">Frankliniella occidentalis</name>
    <name type="common">Western flower thrips</name>
    <name type="synonym">Euthrips occidentalis</name>
    <dbReference type="NCBI Taxonomy" id="133901"/>
    <lineage>
        <taxon>Eukaryota</taxon>
        <taxon>Metazoa</taxon>
        <taxon>Ecdysozoa</taxon>
        <taxon>Arthropoda</taxon>
        <taxon>Hexapoda</taxon>
        <taxon>Insecta</taxon>
        <taxon>Pterygota</taxon>
        <taxon>Neoptera</taxon>
        <taxon>Paraneoptera</taxon>
        <taxon>Thysanoptera</taxon>
        <taxon>Terebrantia</taxon>
        <taxon>Thripoidea</taxon>
        <taxon>Thripidae</taxon>
        <taxon>Frankliniella</taxon>
    </lineage>
</organism>
<name>A0A9C6TUW4_FRAOC</name>
<evidence type="ECO:0000313" key="4">
    <source>
        <dbReference type="RefSeq" id="XP_052120625.1"/>
    </source>
</evidence>
<dbReference type="KEGG" id="foc:113208670"/>
<gene>
    <name evidence="4" type="primary">LOC113208670</name>
</gene>
<evidence type="ECO:0000313" key="3">
    <source>
        <dbReference type="Proteomes" id="UP000504606"/>
    </source>
</evidence>
<dbReference type="GeneID" id="113208670"/>
<accession>A0A9C6TUW4</accession>